<comment type="similarity">
    <text evidence="2">Belongs to the MscS (TC 1.A.23) family.</text>
</comment>
<keyword evidence="6 7" id="KW-0472">Membrane</keyword>
<feature type="domain" description="Mechanosensitive ion channel MscS" evidence="8">
    <location>
        <begin position="106"/>
        <end position="171"/>
    </location>
</feature>
<protein>
    <submittedName>
        <fullName evidence="11">Mechanosensitive ion channel family protein</fullName>
    </submittedName>
</protein>
<dbReference type="Gene3D" id="2.30.30.60">
    <property type="match status" value="1"/>
</dbReference>
<evidence type="ECO:0000259" key="8">
    <source>
        <dbReference type="Pfam" id="PF00924"/>
    </source>
</evidence>
<dbReference type="InterPro" id="IPR011066">
    <property type="entry name" value="MscS_channel_C_sf"/>
</dbReference>
<evidence type="ECO:0000256" key="2">
    <source>
        <dbReference type="ARBA" id="ARBA00008017"/>
    </source>
</evidence>
<dbReference type="SUPFAM" id="SSF82861">
    <property type="entry name" value="Mechanosensitive channel protein MscS (YggB), transmembrane region"/>
    <property type="match status" value="1"/>
</dbReference>
<keyword evidence="5 7" id="KW-1133">Transmembrane helix</keyword>
<evidence type="ECO:0000256" key="5">
    <source>
        <dbReference type="ARBA" id="ARBA00022989"/>
    </source>
</evidence>
<evidence type="ECO:0000256" key="3">
    <source>
        <dbReference type="ARBA" id="ARBA00022475"/>
    </source>
</evidence>
<feature type="domain" description="Mechanosensitive ion channel transmembrane helices 2/3" evidence="10">
    <location>
        <begin position="63"/>
        <end position="104"/>
    </location>
</feature>
<dbReference type="GO" id="GO:0005886">
    <property type="term" value="C:plasma membrane"/>
    <property type="evidence" value="ECO:0007669"/>
    <property type="project" value="UniProtKB-SubCell"/>
</dbReference>
<dbReference type="SUPFAM" id="SSF50182">
    <property type="entry name" value="Sm-like ribonucleoproteins"/>
    <property type="match status" value="1"/>
</dbReference>
<feature type="transmembrane region" description="Helical" evidence="7">
    <location>
        <begin position="20"/>
        <end position="39"/>
    </location>
</feature>
<evidence type="ECO:0000259" key="10">
    <source>
        <dbReference type="Pfam" id="PF21088"/>
    </source>
</evidence>
<dbReference type="InterPro" id="IPR011014">
    <property type="entry name" value="MscS_channel_TM-2"/>
</dbReference>
<dbReference type="RefSeq" id="WP_154425066.1">
    <property type="nucleotide sequence ID" value="NZ_VUNN01000006.1"/>
</dbReference>
<dbReference type="Pfam" id="PF21082">
    <property type="entry name" value="MS_channel_3rd"/>
    <property type="match status" value="1"/>
</dbReference>
<dbReference type="InterPro" id="IPR049278">
    <property type="entry name" value="MS_channel_C"/>
</dbReference>
<evidence type="ECO:0000256" key="6">
    <source>
        <dbReference type="ARBA" id="ARBA00023136"/>
    </source>
</evidence>
<name>A0A7X2PBY3_9SPIO</name>
<comment type="caution">
    <text evidence="11">The sequence shown here is derived from an EMBL/GenBank/DDBJ whole genome shotgun (WGS) entry which is preliminary data.</text>
</comment>
<dbReference type="AlphaFoldDB" id="A0A7X2PBY3"/>
<organism evidence="11 12">
    <name type="scientific">Bullifex porci</name>
    <dbReference type="NCBI Taxonomy" id="2606638"/>
    <lineage>
        <taxon>Bacteria</taxon>
        <taxon>Pseudomonadati</taxon>
        <taxon>Spirochaetota</taxon>
        <taxon>Spirochaetia</taxon>
        <taxon>Spirochaetales</taxon>
        <taxon>Spirochaetaceae</taxon>
        <taxon>Bullifex</taxon>
    </lineage>
</organism>
<feature type="transmembrane region" description="Helical" evidence="7">
    <location>
        <begin position="60"/>
        <end position="83"/>
    </location>
</feature>
<evidence type="ECO:0000313" key="12">
    <source>
        <dbReference type="Proteomes" id="UP000460549"/>
    </source>
</evidence>
<evidence type="ECO:0000256" key="1">
    <source>
        <dbReference type="ARBA" id="ARBA00004651"/>
    </source>
</evidence>
<dbReference type="PANTHER" id="PTHR30221">
    <property type="entry name" value="SMALL-CONDUCTANCE MECHANOSENSITIVE CHANNEL"/>
    <property type="match status" value="1"/>
</dbReference>
<dbReference type="SUPFAM" id="SSF82689">
    <property type="entry name" value="Mechanosensitive channel protein MscS (YggB), C-terminal domain"/>
    <property type="match status" value="1"/>
</dbReference>
<feature type="domain" description="Mechanosensitive ion channel MscS C-terminal" evidence="9">
    <location>
        <begin position="180"/>
        <end position="260"/>
    </location>
</feature>
<accession>A0A7X2PBY3</accession>
<dbReference type="GO" id="GO:0008381">
    <property type="term" value="F:mechanosensitive monoatomic ion channel activity"/>
    <property type="evidence" value="ECO:0007669"/>
    <property type="project" value="InterPro"/>
</dbReference>
<dbReference type="InterPro" id="IPR006685">
    <property type="entry name" value="MscS_channel_2nd"/>
</dbReference>
<comment type="subcellular location">
    <subcellularLocation>
        <location evidence="1">Cell membrane</location>
        <topology evidence="1">Multi-pass membrane protein</topology>
    </subcellularLocation>
</comment>
<dbReference type="Proteomes" id="UP000460549">
    <property type="component" value="Unassembled WGS sequence"/>
</dbReference>
<sequence>MENEMEVLYTAISWMERIGIQLICSIATIIIAKILLRVIKKVLTKVEQKYEKFTPLMLGFLIKLIQVLIWILAILVVLGFWGINLTPVIAGLGVTGVVLGFALQESISSIFSGMMLAINQPFGIGDYVDIGSTSGTVKAMDIMSVTLRTPDNKKITMSNKIVWSQVIVNYSDLDKRRLDMTAGVAYGTNLDSAKSVIKSVLDSYPEVLKDPEPVIEVSNLADSEVTFIVRPWVKPSDYWNVNWRFQKDIYNAFEKAGIEIPYNKLDVNVTTQA</sequence>
<reference evidence="11 12" key="1">
    <citation type="submission" date="2019-08" db="EMBL/GenBank/DDBJ databases">
        <title>In-depth cultivation of the pig gut microbiome towards novel bacterial diversity and tailored functional studies.</title>
        <authorList>
            <person name="Wylensek D."/>
            <person name="Hitch T.C.A."/>
            <person name="Clavel T."/>
        </authorList>
    </citation>
    <scope>NUCLEOTIDE SEQUENCE [LARGE SCALE GENOMIC DNA]</scope>
    <source>
        <strain evidence="11 12">NM-380-WT-3C1</strain>
    </source>
</reference>
<gene>
    <name evidence="11" type="ORF">FYJ80_04785</name>
</gene>
<keyword evidence="3" id="KW-1003">Cell membrane</keyword>
<evidence type="ECO:0000256" key="7">
    <source>
        <dbReference type="SAM" id="Phobius"/>
    </source>
</evidence>
<dbReference type="InterPro" id="IPR023408">
    <property type="entry name" value="MscS_beta-dom_sf"/>
</dbReference>
<evidence type="ECO:0000259" key="9">
    <source>
        <dbReference type="Pfam" id="PF21082"/>
    </source>
</evidence>
<feature type="transmembrane region" description="Helical" evidence="7">
    <location>
        <begin position="89"/>
        <end position="111"/>
    </location>
</feature>
<dbReference type="Pfam" id="PF21088">
    <property type="entry name" value="MS_channel_1st"/>
    <property type="match status" value="1"/>
</dbReference>
<dbReference type="Pfam" id="PF00924">
    <property type="entry name" value="MS_channel_2nd"/>
    <property type="match status" value="1"/>
</dbReference>
<keyword evidence="4 7" id="KW-0812">Transmembrane</keyword>
<dbReference type="EMBL" id="VUNN01000006">
    <property type="protein sequence ID" value="MSU06090.1"/>
    <property type="molecule type" value="Genomic_DNA"/>
</dbReference>
<keyword evidence="12" id="KW-1185">Reference proteome</keyword>
<proteinExistence type="inferred from homology"/>
<dbReference type="InterPro" id="IPR045275">
    <property type="entry name" value="MscS_archaea/bacteria_type"/>
</dbReference>
<evidence type="ECO:0000256" key="4">
    <source>
        <dbReference type="ARBA" id="ARBA00022692"/>
    </source>
</evidence>
<dbReference type="InterPro" id="IPR049142">
    <property type="entry name" value="MS_channel_1st"/>
</dbReference>
<dbReference type="Gene3D" id="1.10.287.1260">
    <property type="match status" value="1"/>
</dbReference>
<evidence type="ECO:0000313" key="11">
    <source>
        <dbReference type="EMBL" id="MSU06090.1"/>
    </source>
</evidence>
<dbReference type="InterPro" id="IPR010920">
    <property type="entry name" value="LSM_dom_sf"/>
</dbReference>
<dbReference type="Gene3D" id="3.30.70.100">
    <property type="match status" value="1"/>
</dbReference>
<dbReference type="PANTHER" id="PTHR30221:SF1">
    <property type="entry name" value="SMALL-CONDUCTANCE MECHANOSENSITIVE CHANNEL"/>
    <property type="match status" value="1"/>
</dbReference>